<dbReference type="SUPFAM" id="SSF57180">
    <property type="entry name" value="Cellulose-binding domain"/>
    <property type="match status" value="1"/>
</dbReference>
<evidence type="ECO:0000256" key="8">
    <source>
        <dbReference type="ARBA" id="ARBA00024511"/>
    </source>
</evidence>
<dbReference type="GO" id="GO:0030248">
    <property type="term" value="F:cellulose binding"/>
    <property type="evidence" value="ECO:0007669"/>
    <property type="project" value="InterPro"/>
</dbReference>
<evidence type="ECO:0000256" key="11">
    <source>
        <dbReference type="SAM" id="SignalP"/>
    </source>
</evidence>
<keyword evidence="5 11" id="KW-0732">Signal</keyword>
<keyword evidence="4" id="KW-0964">Secreted</keyword>
<dbReference type="EC" id="3.1.1.117" evidence="9"/>
<comment type="catalytic activity">
    <reaction evidence="8">
        <text>a 4-O-methyl-alpha-D-glucuronosyl ester derivative + H2O = 4-O-methyl-alpha-D-glucuronate derivative + an alcohol + H(+)</text>
        <dbReference type="Rhea" id="RHEA:67452"/>
        <dbReference type="ChEBI" id="CHEBI:15377"/>
        <dbReference type="ChEBI" id="CHEBI:15378"/>
        <dbReference type="ChEBI" id="CHEBI:30879"/>
        <dbReference type="ChEBI" id="CHEBI:171667"/>
        <dbReference type="ChEBI" id="CHEBI:171668"/>
        <dbReference type="EC" id="3.1.1.117"/>
    </reaction>
    <physiologicalReaction direction="left-to-right" evidence="8">
        <dbReference type="Rhea" id="RHEA:67453"/>
    </physiologicalReaction>
</comment>
<dbReference type="InterPro" id="IPR035971">
    <property type="entry name" value="CBD_sf"/>
</dbReference>
<comment type="similarity">
    <text evidence="2">Belongs to the carbohydrate esterase 15 (CE15) family.</text>
</comment>
<dbReference type="Proteomes" id="UP000813824">
    <property type="component" value="Unassembled WGS sequence"/>
</dbReference>
<name>A0A8K0UIS5_9AGAR</name>
<evidence type="ECO:0000313" key="13">
    <source>
        <dbReference type="EMBL" id="KAH8092502.1"/>
    </source>
</evidence>
<evidence type="ECO:0000256" key="2">
    <source>
        <dbReference type="ARBA" id="ARBA00010092"/>
    </source>
</evidence>
<dbReference type="Pfam" id="PF22244">
    <property type="entry name" value="GCE_fung"/>
    <property type="match status" value="1"/>
</dbReference>
<evidence type="ECO:0000313" key="14">
    <source>
        <dbReference type="Proteomes" id="UP000813824"/>
    </source>
</evidence>
<keyword evidence="14" id="KW-1185">Reference proteome</keyword>
<comment type="subcellular location">
    <subcellularLocation>
        <location evidence="1">Secreted</location>
    </subcellularLocation>
</comment>
<dbReference type="GO" id="GO:0046274">
    <property type="term" value="P:lignin catabolic process"/>
    <property type="evidence" value="ECO:0007669"/>
    <property type="project" value="UniProtKB-KW"/>
</dbReference>
<dbReference type="PROSITE" id="PS51164">
    <property type="entry name" value="CBM1_2"/>
    <property type="match status" value="1"/>
</dbReference>
<dbReference type="GO" id="GO:0052689">
    <property type="term" value="F:carboxylic ester hydrolase activity"/>
    <property type="evidence" value="ECO:0007669"/>
    <property type="project" value="UniProtKB-KW"/>
</dbReference>
<evidence type="ECO:0000256" key="1">
    <source>
        <dbReference type="ARBA" id="ARBA00004613"/>
    </source>
</evidence>
<dbReference type="SMART" id="SM00236">
    <property type="entry name" value="fCBD"/>
    <property type="match status" value="1"/>
</dbReference>
<comment type="caution">
    <text evidence="13">The sequence shown here is derived from an EMBL/GenBank/DDBJ whole genome shotgun (WGS) entry which is preliminary data.</text>
</comment>
<gene>
    <name evidence="13" type="ORF">BXZ70DRAFT_457250</name>
</gene>
<accession>A0A8K0UIS5</accession>
<organism evidence="13 14">
    <name type="scientific">Cristinia sonorae</name>
    <dbReference type="NCBI Taxonomy" id="1940300"/>
    <lineage>
        <taxon>Eukaryota</taxon>
        <taxon>Fungi</taxon>
        <taxon>Dikarya</taxon>
        <taxon>Basidiomycota</taxon>
        <taxon>Agaricomycotina</taxon>
        <taxon>Agaricomycetes</taxon>
        <taxon>Agaricomycetidae</taxon>
        <taxon>Agaricales</taxon>
        <taxon>Pleurotineae</taxon>
        <taxon>Stephanosporaceae</taxon>
        <taxon>Cristinia</taxon>
    </lineage>
</organism>
<dbReference type="InterPro" id="IPR054579">
    <property type="entry name" value="GCE-like_dom"/>
</dbReference>
<feature type="compositionally biased region" description="Low complexity" evidence="10">
    <location>
        <begin position="434"/>
        <end position="448"/>
    </location>
</feature>
<dbReference type="PROSITE" id="PS00562">
    <property type="entry name" value="CBM1_1"/>
    <property type="match status" value="1"/>
</dbReference>
<evidence type="ECO:0000256" key="7">
    <source>
        <dbReference type="ARBA" id="ARBA00023185"/>
    </source>
</evidence>
<dbReference type="OrthoDB" id="3781271at2759"/>
<evidence type="ECO:0000256" key="9">
    <source>
        <dbReference type="ARBA" id="ARBA00026105"/>
    </source>
</evidence>
<keyword evidence="3" id="KW-0719">Serine esterase</keyword>
<dbReference type="GO" id="GO:0005975">
    <property type="term" value="P:carbohydrate metabolic process"/>
    <property type="evidence" value="ECO:0007669"/>
    <property type="project" value="InterPro"/>
</dbReference>
<dbReference type="GO" id="GO:0005576">
    <property type="term" value="C:extracellular region"/>
    <property type="evidence" value="ECO:0007669"/>
    <property type="project" value="UniProtKB-SubCell"/>
</dbReference>
<protein>
    <recommendedName>
        <fullName evidence="9">(4-O-methyl)-D-glucuronate--lignin esterase</fullName>
        <ecNumber evidence="9">3.1.1.117</ecNumber>
    </recommendedName>
</protein>
<dbReference type="EMBL" id="JAEVFJ010000032">
    <property type="protein sequence ID" value="KAH8092502.1"/>
    <property type="molecule type" value="Genomic_DNA"/>
</dbReference>
<dbReference type="Pfam" id="PF00734">
    <property type="entry name" value="CBM_1"/>
    <property type="match status" value="1"/>
</dbReference>
<evidence type="ECO:0000256" key="3">
    <source>
        <dbReference type="ARBA" id="ARBA00022487"/>
    </source>
</evidence>
<proteinExistence type="inferred from homology"/>
<keyword evidence="7" id="KW-0439">Lignin degradation</keyword>
<feature type="signal peptide" evidence="11">
    <location>
        <begin position="1"/>
        <end position="18"/>
    </location>
</feature>
<reference evidence="13" key="1">
    <citation type="journal article" date="2021" name="New Phytol.">
        <title>Evolutionary innovations through gain and loss of genes in the ectomycorrhizal Boletales.</title>
        <authorList>
            <person name="Wu G."/>
            <person name="Miyauchi S."/>
            <person name="Morin E."/>
            <person name="Kuo A."/>
            <person name="Drula E."/>
            <person name="Varga T."/>
            <person name="Kohler A."/>
            <person name="Feng B."/>
            <person name="Cao Y."/>
            <person name="Lipzen A."/>
            <person name="Daum C."/>
            <person name="Hundley H."/>
            <person name="Pangilinan J."/>
            <person name="Johnson J."/>
            <person name="Barry K."/>
            <person name="LaButti K."/>
            <person name="Ng V."/>
            <person name="Ahrendt S."/>
            <person name="Min B."/>
            <person name="Choi I.G."/>
            <person name="Park H."/>
            <person name="Plett J.M."/>
            <person name="Magnuson J."/>
            <person name="Spatafora J.W."/>
            <person name="Nagy L.G."/>
            <person name="Henrissat B."/>
            <person name="Grigoriev I.V."/>
            <person name="Yang Z.L."/>
            <person name="Xu J."/>
            <person name="Martin F.M."/>
        </authorList>
    </citation>
    <scope>NUCLEOTIDE SEQUENCE</scope>
    <source>
        <strain evidence="13">KKN 215</strain>
    </source>
</reference>
<feature type="compositionally biased region" description="Pro residues" evidence="10">
    <location>
        <begin position="419"/>
        <end position="433"/>
    </location>
</feature>
<evidence type="ECO:0000259" key="12">
    <source>
        <dbReference type="PROSITE" id="PS51164"/>
    </source>
</evidence>
<dbReference type="SUPFAM" id="SSF53474">
    <property type="entry name" value="alpha/beta-Hydrolases"/>
    <property type="match status" value="1"/>
</dbReference>
<evidence type="ECO:0000256" key="4">
    <source>
        <dbReference type="ARBA" id="ARBA00022525"/>
    </source>
</evidence>
<sequence length="484" mass="50387">MALRGLFVALLALVPAFALPQSSENGGLTARAPNACTTSPTLSVNTAALNNPFIFNDGTPVVTADDWACRRQQIAALVLGYEGGALPGKPQSVTATFSKSGNTGTLSITVNDNGKSIQFKPTITFPSGTAPAGGWPLVIAVGGASIPVPSNIAVLNFDNSGMAAQDNTGSRGKGLFFNLYGSSATASAMTAWVWGASRIIDALEATPAAGINLSKLAVTGCSRNGKGALMVGAFEERIALTIPQESGSGGDACWRISKFEKDHGSAVQEATEIVTENVWFSTNFNNYVNQVNTLPYDHHLLAALVAPRAMISYANTDYVWLSPMSSFGCMTAAHTVWQALGVPDRHGFAQVGGHAHCAWPSSLTSGLNAFFNKFLLGQNNTDTNIFTTNNQFNGLSWTASNWINWQTPSLSGGSGTAPAPVPPTTPPPVPPSSTPVATPTAPTAPPAATQTHFGQCGGIGFTGPTTCATGFTCQKLNDYYSQCL</sequence>
<dbReference type="AlphaFoldDB" id="A0A8K0UIS5"/>
<feature type="chain" id="PRO_5035479308" description="(4-O-methyl)-D-glucuronate--lignin esterase" evidence="11">
    <location>
        <begin position="19"/>
        <end position="484"/>
    </location>
</feature>
<keyword evidence="6" id="KW-0378">Hydrolase</keyword>
<feature type="domain" description="CBM1" evidence="12">
    <location>
        <begin position="448"/>
        <end position="484"/>
    </location>
</feature>
<evidence type="ECO:0000256" key="10">
    <source>
        <dbReference type="SAM" id="MobiDB-lite"/>
    </source>
</evidence>
<feature type="region of interest" description="Disordered" evidence="10">
    <location>
        <begin position="409"/>
        <end position="448"/>
    </location>
</feature>
<evidence type="ECO:0000256" key="5">
    <source>
        <dbReference type="ARBA" id="ARBA00022729"/>
    </source>
</evidence>
<dbReference type="InterPro" id="IPR029058">
    <property type="entry name" value="AB_hydrolase_fold"/>
</dbReference>
<dbReference type="Gene3D" id="3.40.50.1820">
    <property type="entry name" value="alpha/beta hydrolase"/>
    <property type="match status" value="1"/>
</dbReference>
<evidence type="ECO:0000256" key="6">
    <source>
        <dbReference type="ARBA" id="ARBA00022801"/>
    </source>
</evidence>
<dbReference type="InterPro" id="IPR000254">
    <property type="entry name" value="CBD"/>
</dbReference>